<evidence type="ECO:0000256" key="1">
    <source>
        <dbReference type="SAM" id="Phobius"/>
    </source>
</evidence>
<dbReference type="Proteomes" id="UP000244905">
    <property type="component" value="Unassembled WGS sequence"/>
</dbReference>
<keyword evidence="1" id="KW-0812">Transmembrane</keyword>
<keyword evidence="1" id="KW-1133">Transmembrane helix</keyword>
<dbReference type="AlphaFoldDB" id="A0A2V1ILK9"/>
<evidence type="ECO:0000313" key="3">
    <source>
        <dbReference type="Proteomes" id="UP000244905"/>
    </source>
</evidence>
<sequence>MQIQRIQTVYIFLALVAMMIFVIVPYGEVDYLSGQPVVTEKLYTMYEYGLLIPAAAAVILLIVDIFLFRNLPLQRTVLTISLLLTLCCIAVVCFILFKQAGAEEMDAHFSVWDILLPVAVIFEILGLGGISKDVKLLNSYNRLR</sequence>
<feature type="transmembrane region" description="Helical" evidence="1">
    <location>
        <begin position="77"/>
        <end position="97"/>
    </location>
</feature>
<dbReference type="EMBL" id="PUEC01000005">
    <property type="protein sequence ID" value="PWB03416.1"/>
    <property type="molecule type" value="Genomic_DNA"/>
</dbReference>
<protein>
    <submittedName>
        <fullName evidence="2">DUF4293 domain-containing protein</fullName>
    </submittedName>
</protein>
<dbReference type="GeneID" id="82525365"/>
<dbReference type="InterPro" id="IPR025635">
    <property type="entry name" value="DUF4293"/>
</dbReference>
<feature type="transmembrane region" description="Helical" evidence="1">
    <location>
        <begin position="109"/>
        <end position="130"/>
    </location>
</feature>
<gene>
    <name evidence="2" type="ORF">C5O23_03240</name>
</gene>
<reference evidence="3" key="1">
    <citation type="submission" date="2018-02" db="EMBL/GenBank/DDBJ databases">
        <authorList>
            <person name="Clavel T."/>
            <person name="Strowig T."/>
        </authorList>
    </citation>
    <scope>NUCLEOTIDE SEQUENCE [LARGE SCALE GENOMIC DNA]</scope>
    <source>
        <strain evidence="3">DSM 103720</strain>
    </source>
</reference>
<proteinExistence type="predicted"/>
<keyword evidence="3" id="KW-1185">Reference proteome</keyword>
<keyword evidence="1" id="KW-0472">Membrane</keyword>
<feature type="transmembrane region" description="Helical" evidence="1">
    <location>
        <begin position="48"/>
        <end position="68"/>
    </location>
</feature>
<dbReference type="Pfam" id="PF14126">
    <property type="entry name" value="DUF4293"/>
    <property type="match status" value="1"/>
</dbReference>
<feature type="transmembrane region" description="Helical" evidence="1">
    <location>
        <begin position="9"/>
        <end position="28"/>
    </location>
</feature>
<evidence type="ECO:0000313" key="2">
    <source>
        <dbReference type="EMBL" id="PWB03416.1"/>
    </source>
</evidence>
<comment type="caution">
    <text evidence="2">The sequence shown here is derived from an EMBL/GenBank/DDBJ whole genome shotgun (WGS) entry which is preliminary data.</text>
</comment>
<accession>A0A2V1ILK9</accession>
<dbReference type="RefSeq" id="WP_107031526.1">
    <property type="nucleotide sequence ID" value="NZ_CAJSYL010000014.1"/>
</dbReference>
<organism evidence="2 3">
    <name type="scientific">Duncaniella muris</name>
    <dbReference type="NCBI Taxonomy" id="2094150"/>
    <lineage>
        <taxon>Bacteria</taxon>
        <taxon>Pseudomonadati</taxon>
        <taxon>Bacteroidota</taxon>
        <taxon>Bacteroidia</taxon>
        <taxon>Bacteroidales</taxon>
        <taxon>Muribaculaceae</taxon>
        <taxon>Duncaniella</taxon>
    </lineage>
</organism>
<name>A0A2V1ILK9_9BACT</name>